<keyword evidence="4" id="KW-1185">Reference proteome</keyword>
<name>A0A3D8QD48_9HELO</name>
<dbReference type="GO" id="GO:0072527">
    <property type="term" value="P:pyrimidine-containing compound metabolic process"/>
    <property type="evidence" value="ECO:0007669"/>
    <property type="project" value="UniProtKB-ARBA"/>
</dbReference>
<dbReference type="STRING" id="1849047.A0A3D8QD48"/>
<feature type="domain" description="CMP/dCMP-type deaminase" evidence="2">
    <location>
        <begin position="8"/>
        <end position="164"/>
    </location>
</feature>
<dbReference type="InterPro" id="IPR016193">
    <property type="entry name" value="Cytidine_deaminase-like"/>
</dbReference>
<protein>
    <recommendedName>
        <fullName evidence="2">CMP/dCMP-type deaminase domain-containing protein</fullName>
    </recommendedName>
</protein>
<dbReference type="CDD" id="cd01283">
    <property type="entry name" value="cytidine_deaminase"/>
    <property type="match status" value="1"/>
</dbReference>
<accession>A0A3D8QD48</accession>
<dbReference type="PANTHER" id="PTHR11644">
    <property type="entry name" value="CYTIDINE DEAMINASE"/>
    <property type="match status" value="1"/>
</dbReference>
<dbReference type="InterPro" id="IPR002125">
    <property type="entry name" value="CMP_dCMP_dom"/>
</dbReference>
<dbReference type="GO" id="GO:0005829">
    <property type="term" value="C:cytosol"/>
    <property type="evidence" value="ECO:0007669"/>
    <property type="project" value="TreeGrafter"/>
</dbReference>
<dbReference type="OrthoDB" id="414540at2759"/>
<dbReference type="GO" id="GO:0008270">
    <property type="term" value="F:zinc ion binding"/>
    <property type="evidence" value="ECO:0007669"/>
    <property type="project" value="TreeGrafter"/>
</dbReference>
<reference evidence="3 4" key="1">
    <citation type="journal article" date="2018" name="IMA Fungus">
        <title>IMA Genome-F 9: Draft genome sequence of Annulohypoxylon stygium, Aspergillus mulundensis, Berkeleyomyces basicola (syn. Thielaviopsis basicola), Ceratocystis smalleyi, two Cercospora beticola strains, Coleophoma cylindrospora, Fusarium fracticaudum, Phialophora cf. hyalina, and Morchella septimelata.</title>
        <authorList>
            <person name="Wingfield B.D."/>
            <person name="Bills G.F."/>
            <person name="Dong Y."/>
            <person name="Huang W."/>
            <person name="Nel W.J."/>
            <person name="Swalarsk-Parry B.S."/>
            <person name="Vaghefi N."/>
            <person name="Wilken P.M."/>
            <person name="An Z."/>
            <person name="de Beer Z.W."/>
            <person name="De Vos L."/>
            <person name="Chen L."/>
            <person name="Duong T.A."/>
            <person name="Gao Y."/>
            <person name="Hammerbacher A."/>
            <person name="Kikkert J.R."/>
            <person name="Li Y."/>
            <person name="Li H."/>
            <person name="Li K."/>
            <person name="Li Q."/>
            <person name="Liu X."/>
            <person name="Ma X."/>
            <person name="Naidoo K."/>
            <person name="Pethybridge S.J."/>
            <person name="Sun J."/>
            <person name="Steenkamp E.T."/>
            <person name="van der Nest M.A."/>
            <person name="van Wyk S."/>
            <person name="Wingfield M.J."/>
            <person name="Xiong C."/>
            <person name="Yue Q."/>
            <person name="Zhang X."/>
        </authorList>
    </citation>
    <scope>NUCLEOTIDE SEQUENCE [LARGE SCALE GENOMIC DNA]</scope>
    <source>
        <strain evidence="3 4">BP6252</strain>
    </source>
</reference>
<sequence length="166" mass="17600">MAARSLTATHLNLIEVANKTIDAVPPHSTTEARTTDHTCAAAALASDGRIFTGVNMFHYSTSLCAENTVLAKAAEAGVASAYSPGLARPTEESPVAEAEQRPAELVLMVAVLSEGRGVISPCGRCRQIMVDYHPGIEVLVLDSDTGDIKAVGIKDLLPYAWVPKKW</sequence>
<evidence type="ECO:0000256" key="1">
    <source>
        <dbReference type="ARBA" id="ARBA00006576"/>
    </source>
</evidence>
<gene>
    <name evidence="3" type="ORF">BP6252_12625</name>
</gene>
<dbReference type="PANTHER" id="PTHR11644:SF2">
    <property type="entry name" value="CYTIDINE DEAMINASE"/>
    <property type="match status" value="1"/>
</dbReference>
<evidence type="ECO:0000313" key="4">
    <source>
        <dbReference type="Proteomes" id="UP000256645"/>
    </source>
</evidence>
<dbReference type="PROSITE" id="PS51747">
    <property type="entry name" value="CYT_DCMP_DEAMINASES_2"/>
    <property type="match status" value="1"/>
</dbReference>
<proteinExistence type="inferred from homology"/>
<dbReference type="GO" id="GO:0055086">
    <property type="term" value="P:nucleobase-containing small molecule metabolic process"/>
    <property type="evidence" value="ECO:0007669"/>
    <property type="project" value="UniProtKB-ARBA"/>
</dbReference>
<dbReference type="EMBL" id="PDLM01000016">
    <property type="protein sequence ID" value="RDW59538.1"/>
    <property type="molecule type" value="Genomic_DNA"/>
</dbReference>
<dbReference type="GO" id="GO:0004126">
    <property type="term" value="F:cytidine deaminase activity"/>
    <property type="evidence" value="ECO:0007669"/>
    <property type="project" value="TreeGrafter"/>
</dbReference>
<comment type="caution">
    <text evidence="3">The sequence shown here is derived from an EMBL/GenBank/DDBJ whole genome shotgun (WGS) entry which is preliminary data.</text>
</comment>
<dbReference type="AlphaFoldDB" id="A0A3D8QD48"/>
<dbReference type="Gene3D" id="3.40.140.10">
    <property type="entry name" value="Cytidine Deaminase, domain 2"/>
    <property type="match status" value="1"/>
</dbReference>
<comment type="similarity">
    <text evidence="1">Belongs to the cytidine and deoxycytidylate deaminase family.</text>
</comment>
<dbReference type="SUPFAM" id="SSF53927">
    <property type="entry name" value="Cytidine deaminase-like"/>
    <property type="match status" value="1"/>
</dbReference>
<dbReference type="Proteomes" id="UP000256645">
    <property type="component" value="Unassembled WGS sequence"/>
</dbReference>
<evidence type="ECO:0000259" key="2">
    <source>
        <dbReference type="PROSITE" id="PS51747"/>
    </source>
</evidence>
<dbReference type="InterPro" id="IPR050202">
    <property type="entry name" value="Cyt/Deoxycyt_deaminase"/>
</dbReference>
<organism evidence="3 4">
    <name type="scientific">Coleophoma cylindrospora</name>
    <dbReference type="NCBI Taxonomy" id="1849047"/>
    <lineage>
        <taxon>Eukaryota</taxon>
        <taxon>Fungi</taxon>
        <taxon>Dikarya</taxon>
        <taxon>Ascomycota</taxon>
        <taxon>Pezizomycotina</taxon>
        <taxon>Leotiomycetes</taxon>
        <taxon>Helotiales</taxon>
        <taxon>Dermateaceae</taxon>
        <taxon>Coleophoma</taxon>
    </lineage>
</organism>
<evidence type="ECO:0000313" key="3">
    <source>
        <dbReference type="EMBL" id="RDW59538.1"/>
    </source>
</evidence>